<dbReference type="Proteomes" id="UP000037432">
    <property type="component" value="Unassembled WGS sequence"/>
</dbReference>
<dbReference type="OrthoDB" id="185815at2"/>
<dbReference type="AlphaFoldDB" id="A0A0J7YYX7"/>
<gene>
    <name evidence="2" type="ORF">ACM01_37550</name>
</gene>
<feature type="transmembrane region" description="Helical" evidence="1">
    <location>
        <begin position="313"/>
        <end position="334"/>
    </location>
</feature>
<reference evidence="2 3" key="1">
    <citation type="submission" date="2015-06" db="EMBL/GenBank/DDBJ databases">
        <authorList>
            <person name="Ju K.-S."/>
            <person name="Doroghazi J.R."/>
            <person name="Metcalf W.W."/>
        </authorList>
    </citation>
    <scope>NUCLEOTIDE SEQUENCE [LARGE SCALE GENOMIC DNA]</scope>
    <source>
        <strain evidence="2 3">NRRL 3414</strain>
    </source>
</reference>
<evidence type="ECO:0000313" key="3">
    <source>
        <dbReference type="Proteomes" id="UP000037432"/>
    </source>
</evidence>
<comment type="caution">
    <text evidence="2">The sequence shown here is derived from an EMBL/GenBank/DDBJ whole genome shotgun (WGS) entry which is preliminary data.</text>
</comment>
<feature type="transmembrane region" description="Helical" evidence="1">
    <location>
        <begin position="37"/>
        <end position="58"/>
    </location>
</feature>
<dbReference type="PATRIC" id="fig|1938.3.peg.9180"/>
<evidence type="ECO:0000313" key="2">
    <source>
        <dbReference type="EMBL" id="KMS68809.1"/>
    </source>
</evidence>
<dbReference type="RefSeq" id="WP_048585914.1">
    <property type="nucleotide sequence ID" value="NZ_LFNT01000070.1"/>
</dbReference>
<feature type="transmembrane region" description="Helical" evidence="1">
    <location>
        <begin position="493"/>
        <end position="515"/>
    </location>
</feature>
<keyword evidence="1" id="KW-0812">Transmembrane</keyword>
<name>A0A0J7YYX7_STRVR</name>
<keyword evidence="1" id="KW-1133">Transmembrane helix</keyword>
<feature type="transmembrane region" description="Helical" evidence="1">
    <location>
        <begin position="355"/>
        <end position="381"/>
    </location>
</feature>
<dbReference type="GO" id="GO:0140359">
    <property type="term" value="F:ABC-type transporter activity"/>
    <property type="evidence" value="ECO:0007669"/>
    <property type="project" value="InterPro"/>
</dbReference>
<feature type="transmembrane region" description="Helical" evidence="1">
    <location>
        <begin position="401"/>
        <end position="425"/>
    </location>
</feature>
<dbReference type="GO" id="GO:0005886">
    <property type="term" value="C:plasma membrane"/>
    <property type="evidence" value="ECO:0007669"/>
    <property type="project" value="UniProtKB-SubCell"/>
</dbReference>
<evidence type="ECO:0000256" key="1">
    <source>
        <dbReference type="SAM" id="Phobius"/>
    </source>
</evidence>
<keyword evidence="1" id="KW-0472">Membrane</keyword>
<organism evidence="2 3">
    <name type="scientific">Streptomyces viridochromogenes</name>
    <dbReference type="NCBI Taxonomy" id="1938"/>
    <lineage>
        <taxon>Bacteria</taxon>
        <taxon>Bacillati</taxon>
        <taxon>Actinomycetota</taxon>
        <taxon>Actinomycetes</taxon>
        <taxon>Kitasatosporales</taxon>
        <taxon>Streptomycetaceae</taxon>
        <taxon>Streptomyces</taxon>
    </lineage>
</organism>
<feature type="transmembrane region" description="Helical" evidence="1">
    <location>
        <begin position="432"/>
        <end position="451"/>
    </location>
</feature>
<dbReference type="EMBL" id="LFNT01000070">
    <property type="protein sequence ID" value="KMS68809.1"/>
    <property type="molecule type" value="Genomic_DNA"/>
</dbReference>
<sequence>MTATVTPRPSANPRAEQSGFLRTLHAEWTKFRTVRGWVLAMAGALLVTIVVGLLGTAAPAPAPGGRGADAASYPKGPGGEAVNDSFYFVHKTLTGDGTLTVPLRSLTGVADTGTGQTAQGAQSWAKAGIIVKESLTQGAPYAAVMATGGHGVRMQYDYTHDTAGPSGKVTQESPRWLRLVRFGDILTGSSSTDGSHWSEVGHAKLPRLARTVQAGLFATSPQAKQDTAAGTGFSPAVATGTFGRPVLTGGWSQSAWSGTQMGGDAGTSGSYTNTTKGGFTQTDGGGFTVTGAGDIAPVVGGPVMGVGFSVENFLVGTFAGLIVVIAVGTVFITGEYRRGLLRTTMAATPLRGRVLGAKALVAGGFAFAIGLVAAAITIPIGESSARGRGFRVFPVTSATEVRVVVGTGLLCAAAAVLALGVGALLRRSGTAVALVIASIVLPFLLATSGVLPPRVSEWLLRVTPAAGFAIQQTLPQYAQVLSVYEPSTGYYPLAPWAGLAVLCGYAALAFGLAVLRLRGRDV</sequence>
<accession>A0A0J7YYX7</accession>
<proteinExistence type="predicted"/>
<protein>
    <submittedName>
        <fullName evidence="2">Uncharacterized protein</fullName>
    </submittedName>
</protein>
<dbReference type="Gene3D" id="2.60.120.200">
    <property type="match status" value="1"/>
</dbReference>